<protein>
    <submittedName>
        <fullName evidence="1">Uncharacterized protein</fullName>
    </submittedName>
</protein>
<evidence type="ECO:0000313" key="2">
    <source>
        <dbReference type="Proteomes" id="UP000233837"/>
    </source>
</evidence>
<evidence type="ECO:0000313" key="1">
    <source>
        <dbReference type="EMBL" id="PKU81722.1"/>
    </source>
</evidence>
<accession>A0A2I0X1D3</accession>
<gene>
    <name evidence="1" type="ORF">MA16_Dca023780</name>
</gene>
<sequence length="61" mass="7231">MKIILKWIRGRNMLNFSAPTMDPLKGFFTLYYLKNHTVSALFTSPKIIKEREVKKRLQETS</sequence>
<reference evidence="1 2" key="1">
    <citation type="journal article" date="2016" name="Sci. Rep.">
        <title>The Dendrobium catenatum Lindl. genome sequence provides insights into polysaccharide synthase, floral development and adaptive evolution.</title>
        <authorList>
            <person name="Zhang G.Q."/>
            <person name="Xu Q."/>
            <person name="Bian C."/>
            <person name="Tsai W.C."/>
            <person name="Yeh C.M."/>
            <person name="Liu K.W."/>
            <person name="Yoshida K."/>
            <person name="Zhang L.S."/>
            <person name="Chang S.B."/>
            <person name="Chen F."/>
            <person name="Shi Y."/>
            <person name="Su Y.Y."/>
            <person name="Zhang Y.Q."/>
            <person name="Chen L.J."/>
            <person name="Yin Y."/>
            <person name="Lin M."/>
            <person name="Huang H."/>
            <person name="Deng H."/>
            <person name="Wang Z.W."/>
            <person name="Zhu S.L."/>
            <person name="Zhao X."/>
            <person name="Deng C."/>
            <person name="Niu S.C."/>
            <person name="Huang J."/>
            <person name="Wang M."/>
            <person name="Liu G.H."/>
            <person name="Yang H.J."/>
            <person name="Xiao X.J."/>
            <person name="Hsiao Y.Y."/>
            <person name="Wu W.L."/>
            <person name="Chen Y.Y."/>
            <person name="Mitsuda N."/>
            <person name="Ohme-Takagi M."/>
            <person name="Luo Y.B."/>
            <person name="Van de Peer Y."/>
            <person name="Liu Z.J."/>
        </authorList>
    </citation>
    <scope>NUCLEOTIDE SEQUENCE [LARGE SCALE GENOMIC DNA]</scope>
    <source>
        <tissue evidence="1">The whole plant</tissue>
    </source>
</reference>
<dbReference type="EMBL" id="KZ502224">
    <property type="protein sequence ID" value="PKU81722.1"/>
    <property type="molecule type" value="Genomic_DNA"/>
</dbReference>
<name>A0A2I0X1D3_9ASPA</name>
<organism evidence="1 2">
    <name type="scientific">Dendrobium catenatum</name>
    <dbReference type="NCBI Taxonomy" id="906689"/>
    <lineage>
        <taxon>Eukaryota</taxon>
        <taxon>Viridiplantae</taxon>
        <taxon>Streptophyta</taxon>
        <taxon>Embryophyta</taxon>
        <taxon>Tracheophyta</taxon>
        <taxon>Spermatophyta</taxon>
        <taxon>Magnoliopsida</taxon>
        <taxon>Liliopsida</taxon>
        <taxon>Asparagales</taxon>
        <taxon>Orchidaceae</taxon>
        <taxon>Epidendroideae</taxon>
        <taxon>Malaxideae</taxon>
        <taxon>Dendrobiinae</taxon>
        <taxon>Dendrobium</taxon>
    </lineage>
</organism>
<keyword evidence="2" id="KW-1185">Reference proteome</keyword>
<dbReference type="AlphaFoldDB" id="A0A2I0X1D3"/>
<dbReference type="Proteomes" id="UP000233837">
    <property type="component" value="Unassembled WGS sequence"/>
</dbReference>
<proteinExistence type="predicted"/>
<reference evidence="1 2" key="2">
    <citation type="journal article" date="2017" name="Nature">
        <title>The Apostasia genome and the evolution of orchids.</title>
        <authorList>
            <person name="Zhang G.Q."/>
            <person name="Liu K.W."/>
            <person name="Li Z."/>
            <person name="Lohaus R."/>
            <person name="Hsiao Y.Y."/>
            <person name="Niu S.C."/>
            <person name="Wang J.Y."/>
            <person name="Lin Y.C."/>
            <person name="Xu Q."/>
            <person name="Chen L.J."/>
            <person name="Yoshida K."/>
            <person name="Fujiwara S."/>
            <person name="Wang Z.W."/>
            <person name="Zhang Y.Q."/>
            <person name="Mitsuda N."/>
            <person name="Wang M."/>
            <person name="Liu G.H."/>
            <person name="Pecoraro L."/>
            <person name="Huang H.X."/>
            <person name="Xiao X.J."/>
            <person name="Lin M."/>
            <person name="Wu X.Y."/>
            <person name="Wu W.L."/>
            <person name="Chen Y.Y."/>
            <person name="Chang S.B."/>
            <person name="Sakamoto S."/>
            <person name="Ohme-Takagi M."/>
            <person name="Yagi M."/>
            <person name="Zeng S.J."/>
            <person name="Shen C.Y."/>
            <person name="Yeh C.M."/>
            <person name="Luo Y.B."/>
            <person name="Tsai W.C."/>
            <person name="Van de Peer Y."/>
            <person name="Liu Z.J."/>
        </authorList>
    </citation>
    <scope>NUCLEOTIDE SEQUENCE [LARGE SCALE GENOMIC DNA]</scope>
    <source>
        <tissue evidence="1">The whole plant</tissue>
    </source>
</reference>